<organism evidence="2 3">
    <name type="scientific">Candidatus Taylorbacteria bacterium RIFCSPHIGHO2_01_FULL_46_22b</name>
    <dbReference type="NCBI Taxonomy" id="1802301"/>
    <lineage>
        <taxon>Bacteria</taxon>
        <taxon>Candidatus Tayloriibacteriota</taxon>
    </lineage>
</organism>
<feature type="transmembrane region" description="Helical" evidence="1">
    <location>
        <begin position="79"/>
        <end position="100"/>
    </location>
</feature>
<evidence type="ECO:0008006" key="4">
    <source>
        <dbReference type="Google" id="ProtNLM"/>
    </source>
</evidence>
<feature type="transmembrane region" description="Helical" evidence="1">
    <location>
        <begin position="38"/>
        <end position="59"/>
    </location>
</feature>
<reference evidence="2 3" key="1">
    <citation type="journal article" date="2016" name="Nat. Commun.">
        <title>Thousands of microbial genomes shed light on interconnected biogeochemical processes in an aquifer system.</title>
        <authorList>
            <person name="Anantharaman K."/>
            <person name="Brown C.T."/>
            <person name="Hug L.A."/>
            <person name="Sharon I."/>
            <person name="Castelle C.J."/>
            <person name="Probst A.J."/>
            <person name="Thomas B.C."/>
            <person name="Singh A."/>
            <person name="Wilkins M.J."/>
            <person name="Karaoz U."/>
            <person name="Brodie E.L."/>
            <person name="Williams K.H."/>
            <person name="Hubbard S.S."/>
            <person name="Banfield J.F."/>
        </authorList>
    </citation>
    <scope>NUCLEOTIDE SEQUENCE [LARGE SCALE GENOMIC DNA]</scope>
</reference>
<dbReference type="EMBL" id="MHRF01000013">
    <property type="protein sequence ID" value="OHA17737.1"/>
    <property type="molecule type" value="Genomic_DNA"/>
</dbReference>
<accession>A0A1G2M1J9</accession>
<evidence type="ECO:0000256" key="1">
    <source>
        <dbReference type="SAM" id="Phobius"/>
    </source>
</evidence>
<keyword evidence="1" id="KW-0812">Transmembrane</keyword>
<protein>
    <recommendedName>
        <fullName evidence="4">DUF5671 domain-containing protein</fullName>
    </recommendedName>
</protein>
<evidence type="ECO:0000313" key="3">
    <source>
        <dbReference type="Proteomes" id="UP000178873"/>
    </source>
</evidence>
<dbReference type="AlphaFoldDB" id="A0A1G2M1J9"/>
<comment type="caution">
    <text evidence="2">The sequence shown here is derived from an EMBL/GenBank/DDBJ whole genome shotgun (WGS) entry which is preliminary data.</text>
</comment>
<gene>
    <name evidence="2" type="ORF">A2664_03950</name>
</gene>
<dbReference type="STRING" id="1802301.A2664_03950"/>
<proteinExistence type="predicted"/>
<dbReference type="Proteomes" id="UP000178873">
    <property type="component" value="Unassembled WGS sequence"/>
</dbReference>
<evidence type="ECO:0000313" key="2">
    <source>
        <dbReference type="EMBL" id="OHA17737.1"/>
    </source>
</evidence>
<keyword evidence="1" id="KW-0472">Membrane</keyword>
<keyword evidence="1" id="KW-1133">Transmembrane helix</keyword>
<name>A0A1G2M1J9_9BACT</name>
<sequence length="109" mass="11835">MTKNPIYNALFAISYIVVLVTTVFNASNFLEGVVSETIFLPMSFLAVFVLSVALMAYLFFYQPVIMFLDGHREEGVKLFLKTVGAFAVATVLVIAMALAAGSMGIEGLK</sequence>
<feature type="transmembrane region" description="Helical" evidence="1">
    <location>
        <begin position="6"/>
        <end position="26"/>
    </location>
</feature>